<dbReference type="Gene3D" id="3.90.550.10">
    <property type="entry name" value="Spore Coat Polysaccharide Biosynthesis Protein SpsA, Chain A"/>
    <property type="match status" value="1"/>
</dbReference>
<dbReference type="GO" id="GO:0008690">
    <property type="term" value="F:3-deoxy-manno-octulosonate cytidylyltransferase activity"/>
    <property type="evidence" value="ECO:0007669"/>
    <property type="project" value="UniProtKB-EC"/>
</dbReference>
<dbReference type="Pfam" id="PF02348">
    <property type="entry name" value="CTP_transf_3"/>
    <property type="match status" value="1"/>
</dbReference>
<reference evidence="3" key="1">
    <citation type="submission" date="2019-08" db="EMBL/GenBank/DDBJ databases">
        <authorList>
            <person name="Kucharzyk K."/>
            <person name="Murdoch R.W."/>
            <person name="Higgins S."/>
            <person name="Loffler F."/>
        </authorList>
    </citation>
    <scope>NUCLEOTIDE SEQUENCE</scope>
</reference>
<dbReference type="EMBL" id="VSSQ01068068">
    <property type="protein sequence ID" value="MPN20338.1"/>
    <property type="molecule type" value="Genomic_DNA"/>
</dbReference>
<sequence>MLDPRMLRELAAGLTADAGADSATVCVPITRDEDFNNPNIVKVVRARNGRALYFSRSPIPYPRNDAGCAVWEHLGIYAFTKQFLLKFVALPPTPLMQTESLEQLRILEHGYSMAVIPTKYPSEGPNVNTLEDLEEARRIFAQKKNEEK</sequence>
<organism evidence="3">
    <name type="scientific">bioreactor metagenome</name>
    <dbReference type="NCBI Taxonomy" id="1076179"/>
    <lineage>
        <taxon>unclassified sequences</taxon>
        <taxon>metagenomes</taxon>
        <taxon>ecological metagenomes</taxon>
    </lineage>
</organism>
<dbReference type="InterPro" id="IPR003329">
    <property type="entry name" value="Cytidylyl_trans"/>
</dbReference>
<dbReference type="GO" id="GO:0005829">
    <property type="term" value="C:cytosol"/>
    <property type="evidence" value="ECO:0007669"/>
    <property type="project" value="TreeGrafter"/>
</dbReference>
<proteinExistence type="predicted"/>
<dbReference type="EC" id="2.7.7.38" evidence="3"/>
<dbReference type="AlphaFoldDB" id="A0A645G0H8"/>
<evidence type="ECO:0000256" key="1">
    <source>
        <dbReference type="ARBA" id="ARBA00022679"/>
    </source>
</evidence>
<dbReference type="PANTHER" id="PTHR42866:SF2">
    <property type="entry name" value="3-DEOXY-MANNO-OCTULOSONATE CYTIDYLYLTRANSFERASE, MITOCHONDRIAL"/>
    <property type="match status" value="1"/>
</dbReference>
<keyword evidence="1 3" id="KW-0808">Transferase</keyword>
<evidence type="ECO:0000256" key="2">
    <source>
        <dbReference type="ARBA" id="ARBA00022695"/>
    </source>
</evidence>
<protein>
    <submittedName>
        <fullName evidence="3">3-deoxy-manno-octulosonate cytidylyltransferase</fullName>
        <ecNumber evidence="3">2.7.7.38</ecNumber>
    </submittedName>
</protein>
<dbReference type="SUPFAM" id="SSF53448">
    <property type="entry name" value="Nucleotide-diphospho-sugar transferases"/>
    <property type="match status" value="1"/>
</dbReference>
<accession>A0A645G0H8</accession>
<comment type="caution">
    <text evidence="3">The sequence shown here is derived from an EMBL/GenBank/DDBJ whole genome shotgun (WGS) entry which is preliminary data.</text>
</comment>
<evidence type="ECO:0000313" key="3">
    <source>
        <dbReference type="EMBL" id="MPN20338.1"/>
    </source>
</evidence>
<dbReference type="InterPro" id="IPR029044">
    <property type="entry name" value="Nucleotide-diphossugar_trans"/>
</dbReference>
<keyword evidence="2 3" id="KW-0548">Nucleotidyltransferase</keyword>
<dbReference type="PANTHER" id="PTHR42866">
    <property type="entry name" value="3-DEOXY-MANNO-OCTULOSONATE CYTIDYLYLTRANSFERASE"/>
    <property type="match status" value="1"/>
</dbReference>
<gene>
    <name evidence="3" type="primary">kdsB_17</name>
    <name evidence="3" type="ORF">SDC9_167716</name>
</gene>
<name>A0A645G0H8_9ZZZZ</name>